<dbReference type="GO" id="GO:0046983">
    <property type="term" value="F:protein dimerization activity"/>
    <property type="evidence" value="ECO:0007669"/>
    <property type="project" value="UniProtKB-UniRule"/>
</dbReference>
<accession>A0A1I6UCG0</accession>
<feature type="binding site" evidence="1">
    <location>
        <position position="40"/>
    </location>
    <ligand>
        <name>Zn(2+)</name>
        <dbReference type="ChEBI" id="CHEBI:29105"/>
    </ligand>
</feature>
<dbReference type="GO" id="GO:0051082">
    <property type="term" value="F:unfolded protein binding"/>
    <property type="evidence" value="ECO:0007669"/>
    <property type="project" value="UniProtKB-UniRule"/>
</dbReference>
<feature type="binding site" evidence="1">
    <location>
        <position position="37"/>
    </location>
    <ligand>
        <name>Zn(2+)</name>
        <dbReference type="ChEBI" id="CHEBI:29105"/>
    </ligand>
</feature>
<reference evidence="4" key="1">
    <citation type="submission" date="2016-10" db="EMBL/GenBank/DDBJ databases">
        <authorList>
            <person name="Varghese N."/>
            <person name="Submissions S."/>
        </authorList>
    </citation>
    <scope>NUCLEOTIDE SEQUENCE [LARGE SCALE GENOMIC DNA]</scope>
    <source>
        <strain evidence="4">DSM 45789</strain>
    </source>
</reference>
<evidence type="ECO:0000313" key="4">
    <source>
        <dbReference type="Proteomes" id="UP000198660"/>
    </source>
</evidence>
<keyword evidence="4" id="KW-1185">Reference proteome</keyword>
<feature type="binding site" evidence="1">
    <location>
        <position position="15"/>
    </location>
    <ligand>
        <name>Zn(2+)</name>
        <dbReference type="ChEBI" id="CHEBI:29105"/>
    </ligand>
</feature>
<dbReference type="Pfam" id="PF06689">
    <property type="entry name" value="zf-C4_ClpX"/>
    <property type="match status" value="1"/>
</dbReference>
<dbReference type="OrthoDB" id="2080806at2"/>
<proteinExistence type="inferred from homology"/>
<keyword evidence="1" id="KW-0479">Metal-binding</keyword>
<evidence type="ECO:0000259" key="2">
    <source>
        <dbReference type="PROSITE" id="PS51902"/>
    </source>
</evidence>
<evidence type="ECO:0000313" key="3">
    <source>
        <dbReference type="EMBL" id="SFS98997.1"/>
    </source>
</evidence>
<dbReference type="GO" id="GO:0006508">
    <property type="term" value="P:proteolysis"/>
    <property type="evidence" value="ECO:0007669"/>
    <property type="project" value="UniProtKB-KW"/>
</dbReference>
<keyword evidence="3" id="KW-0645">Protease</keyword>
<dbReference type="GO" id="GO:0008270">
    <property type="term" value="F:zinc ion binding"/>
    <property type="evidence" value="ECO:0007669"/>
    <property type="project" value="UniProtKB-UniRule"/>
</dbReference>
<keyword evidence="1" id="KW-0862">Zinc</keyword>
<dbReference type="InterPro" id="IPR038366">
    <property type="entry name" value="Znf_CppX_C4_sf"/>
</dbReference>
<dbReference type="AlphaFoldDB" id="A0A1I6UCG0"/>
<dbReference type="EMBL" id="FPAA01000015">
    <property type="protein sequence ID" value="SFS98997.1"/>
    <property type="molecule type" value="Genomic_DNA"/>
</dbReference>
<name>A0A1I6UCG0_9BACL</name>
<dbReference type="PROSITE" id="PS51902">
    <property type="entry name" value="CLPX_ZB"/>
    <property type="match status" value="1"/>
</dbReference>
<dbReference type="Gene3D" id="6.20.220.10">
    <property type="entry name" value="ClpX chaperone, C4-type zinc finger domain"/>
    <property type="match status" value="1"/>
</dbReference>
<dbReference type="RefSeq" id="WP_091839208.1">
    <property type="nucleotide sequence ID" value="NZ_FPAA01000015.1"/>
</dbReference>
<keyword evidence="3" id="KW-0378">Hydrolase</keyword>
<keyword evidence="3" id="KW-0547">Nucleotide-binding</keyword>
<dbReference type="GO" id="GO:0006457">
    <property type="term" value="P:protein folding"/>
    <property type="evidence" value="ECO:0007669"/>
    <property type="project" value="UniProtKB-UniRule"/>
</dbReference>
<dbReference type="GO" id="GO:0008233">
    <property type="term" value="F:peptidase activity"/>
    <property type="evidence" value="ECO:0007669"/>
    <property type="project" value="UniProtKB-KW"/>
</dbReference>
<dbReference type="SMART" id="SM00994">
    <property type="entry name" value="zf-C4_ClpX"/>
    <property type="match status" value="1"/>
</dbReference>
<evidence type="ECO:0000256" key="1">
    <source>
        <dbReference type="PROSITE-ProRule" id="PRU01250"/>
    </source>
</evidence>
<dbReference type="InterPro" id="IPR010603">
    <property type="entry name" value="Znf_CppX_C4"/>
</dbReference>
<gene>
    <name evidence="3" type="ORF">SAMN05444972_11540</name>
</gene>
<dbReference type="GO" id="GO:0005524">
    <property type="term" value="F:ATP binding"/>
    <property type="evidence" value="ECO:0007669"/>
    <property type="project" value="UniProtKB-KW"/>
</dbReference>
<protein>
    <submittedName>
        <fullName evidence="3">ATP-dependent Clp protease ATP-binding subunit ClpX</fullName>
    </submittedName>
</protein>
<organism evidence="3 4">
    <name type="scientific">Marininema halotolerans</name>
    <dbReference type="NCBI Taxonomy" id="1155944"/>
    <lineage>
        <taxon>Bacteria</taxon>
        <taxon>Bacillati</taxon>
        <taxon>Bacillota</taxon>
        <taxon>Bacilli</taxon>
        <taxon>Bacillales</taxon>
        <taxon>Thermoactinomycetaceae</taxon>
        <taxon>Marininema</taxon>
    </lineage>
</organism>
<feature type="binding site" evidence="1">
    <location>
        <position position="18"/>
    </location>
    <ligand>
        <name>Zn(2+)</name>
        <dbReference type="ChEBI" id="CHEBI:29105"/>
    </ligand>
</feature>
<comment type="similarity">
    <text evidence="1">Belongs to the ClpX chaperone family.</text>
</comment>
<dbReference type="Proteomes" id="UP000198660">
    <property type="component" value="Unassembled WGS sequence"/>
</dbReference>
<keyword evidence="3" id="KW-0067">ATP-binding</keyword>
<dbReference type="SUPFAM" id="SSF57716">
    <property type="entry name" value="Glucocorticoid receptor-like (DNA-binding domain)"/>
    <property type="match status" value="1"/>
</dbReference>
<sequence length="57" mass="6436">MVFFSKKKEDGLLRCSFCGKLEDQVLKVIKGPGVNICDECIDLCNEILEAELEIDKD</sequence>
<dbReference type="InterPro" id="IPR059188">
    <property type="entry name" value="Znf_CLPX-like"/>
</dbReference>
<keyword evidence="1" id="KW-0143">Chaperone</keyword>
<feature type="domain" description="ClpX-type ZB" evidence="2">
    <location>
        <begin position="3"/>
        <end position="56"/>
    </location>
</feature>